<evidence type="ECO:0000256" key="2">
    <source>
        <dbReference type="ARBA" id="ARBA00005466"/>
    </source>
</evidence>
<dbReference type="GeneID" id="96085020"/>
<dbReference type="InterPro" id="IPR012951">
    <property type="entry name" value="BBE"/>
</dbReference>
<dbReference type="InterPro" id="IPR016166">
    <property type="entry name" value="FAD-bd_PCMH"/>
</dbReference>
<proteinExistence type="inferred from homology"/>
<dbReference type="PANTHER" id="PTHR42973">
    <property type="entry name" value="BINDING OXIDOREDUCTASE, PUTATIVE (AFU_ORTHOLOGUE AFUA_1G17690)-RELATED"/>
    <property type="match status" value="1"/>
</dbReference>
<dbReference type="PANTHER" id="PTHR42973:SF39">
    <property type="entry name" value="FAD-BINDING PCMH-TYPE DOMAIN-CONTAINING PROTEIN"/>
    <property type="match status" value="1"/>
</dbReference>
<evidence type="ECO:0000313" key="8">
    <source>
        <dbReference type="EMBL" id="KAL1796158.1"/>
    </source>
</evidence>
<keyword evidence="4" id="KW-0274">FAD</keyword>
<name>A0ABR3UI58_9PLEO</name>
<dbReference type="RefSeq" id="XP_069306742.1">
    <property type="nucleotide sequence ID" value="XM_069450951.1"/>
</dbReference>
<dbReference type="Gene3D" id="3.30.465.10">
    <property type="match status" value="1"/>
</dbReference>
<comment type="caution">
    <text evidence="8">The sequence shown here is derived from an EMBL/GenBank/DDBJ whole genome shotgun (WGS) entry which is preliminary data.</text>
</comment>
<dbReference type="InterPro" id="IPR016169">
    <property type="entry name" value="FAD-bd_PCMH_sub2"/>
</dbReference>
<dbReference type="InterPro" id="IPR036318">
    <property type="entry name" value="FAD-bd_PCMH-like_sf"/>
</dbReference>
<dbReference type="InterPro" id="IPR006094">
    <property type="entry name" value="Oxid_FAD_bind_N"/>
</dbReference>
<evidence type="ECO:0000256" key="5">
    <source>
        <dbReference type="ARBA" id="ARBA00023002"/>
    </source>
</evidence>
<evidence type="ECO:0000256" key="4">
    <source>
        <dbReference type="ARBA" id="ARBA00022827"/>
    </source>
</evidence>
<protein>
    <recommendedName>
        <fullName evidence="7">FAD-binding PCMH-type domain-containing protein</fullName>
    </recommendedName>
</protein>
<evidence type="ECO:0000313" key="9">
    <source>
        <dbReference type="Proteomes" id="UP001578633"/>
    </source>
</evidence>
<keyword evidence="3" id="KW-0285">Flavoprotein</keyword>
<keyword evidence="9" id="KW-1185">Reference proteome</keyword>
<evidence type="ECO:0000259" key="7">
    <source>
        <dbReference type="PROSITE" id="PS51387"/>
    </source>
</evidence>
<dbReference type="Gene3D" id="3.40.462.20">
    <property type="match status" value="1"/>
</dbReference>
<sequence>MAPSQLYKHGLLSLLSLAPSVVRGQSSNAASIQACLTSAGVESTVSTDATWTNDTASFQSRIPRQPVSIAFPETKDDVASALSCARNASVKVSVLGRAHSFQGFGFGNPGNLVIDMGAFTELSFDDSTDQLTFGGGSNVGPTAKYAHDNHRRHFPHVRGSHVGLVGSSFGGGFGTTSRLLGIPADNLVSVEYMLYNGTVVNAGPGSDLLWAAQGAGANFGVALSATTKTFELPYNGAVSYTLAIGDVDTAAGSAALLAIQKWVLDGQAPETLSLRFSLSTFVSAGFFYGPESEFDSALAPLLESLDAVSPAINLNLTKTIVPTFWDAEVAAAGAGMNSPTGGTLGGRASLVQSWTTTSQNPFTSTQAKALLDAYDSLNRTDISPSGFIDLWGGVSSEIADSEHSFAHGDNLWLVRVDGVGRNNVWPSDGVAYMQNSFNQFEDVLKTSAPLRSFPNYVDSELSVEELSSRLYGANYERLREIKGAVDPEGLFSGFGLAIIP</sequence>
<keyword evidence="6" id="KW-0732">Signal</keyword>
<accession>A0ABR3UI58</accession>
<dbReference type="InterPro" id="IPR050416">
    <property type="entry name" value="FAD-linked_Oxidoreductase"/>
</dbReference>
<dbReference type="SUPFAM" id="SSF56176">
    <property type="entry name" value="FAD-binding/transporter-associated domain-like"/>
    <property type="match status" value="1"/>
</dbReference>
<gene>
    <name evidence="8" type="ORF">ACET3X_004698</name>
</gene>
<evidence type="ECO:0000256" key="3">
    <source>
        <dbReference type="ARBA" id="ARBA00022630"/>
    </source>
</evidence>
<keyword evidence="5" id="KW-0560">Oxidoreductase</keyword>
<comment type="cofactor">
    <cofactor evidence="1">
        <name>FAD</name>
        <dbReference type="ChEBI" id="CHEBI:57692"/>
    </cofactor>
</comment>
<dbReference type="PROSITE" id="PS51387">
    <property type="entry name" value="FAD_PCMH"/>
    <property type="match status" value="1"/>
</dbReference>
<dbReference type="Proteomes" id="UP001578633">
    <property type="component" value="Chromosome 4"/>
</dbReference>
<evidence type="ECO:0000256" key="6">
    <source>
        <dbReference type="SAM" id="SignalP"/>
    </source>
</evidence>
<comment type="similarity">
    <text evidence="2">Belongs to the oxygen-dependent FAD-linked oxidoreductase family.</text>
</comment>
<reference evidence="8 9" key="1">
    <citation type="submission" date="2024-09" db="EMBL/GenBank/DDBJ databases">
        <title>T2T genomes of carrot and Alternaria dauci and their utility for understanding host-pathogen interaction during carrot leaf blight disease.</title>
        <authorList>
            <person name="Liu W."/>
            <person name="Xu S."/>
            <person name="Ou C."/>
            <person name="Liu X."/>
            <person name="Zhuang F."/>
            <person name="Deng X.W."/>
        </authorList>
    </citation>
    <scope>NUCLEOTIDE SEQUENCE [LARGE SCALE GENOMIC DNA]</scope>
    <source>
        <strain evidence="8 9">A2016</strain>
    </source>
</reference>
<dbReference type="Pfam" id="PF01565">
    <property type="entry name" value="FAD_binding_4"/>
    <property type="match status" value="1"/>
</dbReference>
<dbReference type="EMBL" id="JBHGVX010000004">
    <property type="protein sequence ID" value="KAL1796158.1"/>
    <property type="molecule type" value="Genomic_DNA"/>
</dbReference>
<organism evidence="8 9">
    <name type="scientific">Alternaria dauci</name>
    <dbReference type="NCBI Taxonomy" id="48095"/>
    <lineage>
        <taxon>Eukaryota</taxon>
        <taxon>Fungi</taxon>
        <taxon>Dikarya</taxon>
        <taxon>Ascomycota</taxon>
        <taxon>Pezizomycotina</taxon>
        <taxon>Dothideomycetes</taxon>
        <taxon>Pleosporomycetidae</taxon>
        <taxon>Pleosporales</taxon>
        <taxon>Pleosporineae</taxon>
        <taxon>Pleosporaceae</taxon>
        <taxon>Alternaria</taxon>
        <taxon>Alternaria sect. Porri</taxon>
    </lineage>
</organism>
<feature type="domain" description="FAD-binding PCMH-type" evidence="7">
    <location>
        <begin position="62"/>
        <end position="232"/>
    </location>
</feature>
<evidence type="ECO:0000256" key="1">
    <source>
        <dbReference type="ARBA" id="ARBA00001974"/>
    </source>
</evidence>
<feature type="chain" id="PRO_5045439031" description="FAD-binding PCMH-type domain-containing protein" evidence="6">
    <location>
        <begin position="25"/>
        <end position="500"/>
    </location>
</feature>
<dbReference type="Pfam" id="PF08031">
    <property type="entry name" value="BBE"/>
    <property type="match status" value="1"/>
</dbReference>
<feature type="signal peptide" evidence="6">
    <location>
        <begin position="1"/>
        <end position="24"/>
    </location>
</feature>